<evidence type="ECO:0000313" key="1">
    <source>
        <dbReference type="EMBL" id="AMQ12186.1"/>
    </source>
</evidence>
<organism evidence="1">
    <name type="scientific">Shigella dysenteriae 1</name>
    <dbReference type="NCBI Taxonomy" id="984897"/>
    <lineage>
        <taxon>Bacteria</taxon>
        <taxon>Pseudomonadati</taxon>
        <taxon>Pseudomonadota</taxon>
        <taxon>Gammaproteobacteria</taxon>
        <taxon>Enterobacterales</taxon>
        <taxon>Enterobacteriaceae</taxon>
        <taxon>Shigella</taxon>
    </lineage>
</organism>
<dbReference type="AlphaFoldDB" id="A0A142CNP1"/>
<name>A0A142CNP1_SHIDY</name>
<dbReference type="EMBL" id="KT754166">
    <property type="protein sequence ID" value="AMQ12186.1"/>
    <property type="molecule type" value="Genomic_DNA"/>
</dbReference>
<geneLocation type="plasmid" evidence="1">
    <name>p92-9000</name>
</geneLocation>
<sequence length="61" mass="6867">MCLSLTTFCCSCENALLNSALPGHYRRLFALIPLSLIPKFIYLSMEESSCLTNTPPQQKTR</sequence>
<protein>
    <submittedName>
        <fullName evidence="1">Uncharacterized protein</fullName>
    </submittedName>
</protein>
<keyword evidence="1" id="KW-0614">Plasmid</keyword>
<proteinExistence type="predicted"/>
<accession>A0A142CNP1</accession>
<reference evidence="1" key="1">
    <citation type="journal article" date="2016" name="Nat. Microbiol.">
        <title>Global phylogeography and evolutionary history of Shigella dysenteriae type 1.</title>
        <authorList>
            <person name="Njamkepo E."/>
            <person name="Fawal N."/>
            <person name="Tran-Dien A."/>
            <person name="Hawkey J."/>
            <person name="Strockbine N."/>
            <person name="Jenkins C."/>
            <person name="Talukder K.A."/>
            <person name="Bercion R."/>
            <person name="Kuleshov K."/>
            <person name="Kolinska R."/>
            <person name="Russell J.E."/>
            <person name="Kaftyreva L."/>
            <person name="Accou-Demartin M."/>
            <person name="Karas A."/>
            <person name="Vandenberg O."/>
            <person name="Mather A.E."/>
            <person name="Mason C.J."/>
            <person name="Page A.J."/>
            <person name="Ramamurthy T."/>
            <person name="Bizet C."/>
            <person name="Gamian A."/>
            <person name="Carle I."/>
            <person name="Sow A.G."/>
            <person name="Bouchier C."/>
            <person name="Wester A.L."/>
            <person name="Lejay-Collin M."/>
            <person name="Fonkoua M.C."/>
            <person name="Hello S.L."/>
            <person name="Blaser M.J."/>
            <person name="Jernberg C."/>
            <person name="Ruckly C."/>
            <person name="Merens A."/>
            <person name="Page A.L."/>
            <person name="Aslett M."/>
            <person name="Roggentin P."/>
            <person name="Fruth A."/>
            <person name="Denamur E."/>
            <person name="Venkatesan M."/>
            <person name="Bercovier H."/>
            <person name="Bodhidatta L."/>
            <person name="Chiou C.S."/>
            <person name="Clermont D."/>
            <person name="Colonna B."/>
            <person name="Egorova S."/>
            <person name="Pazhani G.P."/>
            <person name="Ezernitchi A.V."/>
            <person name="Guigon G."/>
            <person name="Harris S.R."/>
            <person name="Izumiya H."/>
            <person name="Korzeniowska-Kowal A."/>
            <person name="Lutynska A."/>
            <person name="Gouali M."/>
            <person name="Grimont F."/>
            <person name="Langendorf C."/>
            <person name="Marejkova M."/>
            <person name="Peterson L.A."/>
            <person name="Perez-Perez G."/>
            <person name="Ngandjio A."/>
            <person name="Podkolzin A."/>
            <person name="Souche E."/>
            <person name="Makarova M."/>
            <person name="Shipulin G.A."/>
            <person name="Ye C."/>
            <person name="Zemlickova H."/>
            <person name="Herpay M."/>
            <person name="Grimont P.A."/>
            <person name="Parkhill J."/>
            <person name="Sansonetti P."/>
            <person name="Holt K.E."/>
            <person name="Brisse S."/>
            <person name="Thomson N.R."/>
            <person name="Weill F.X."/>
        </authorList>
    </citation>
    <scope>NUCLEOTIDE SEQUENCE</scope>
    <source>
        <strain evidence="1">92-9000</strain>
        <plasmid evidence="1">p92-9000</plasmid>
    </source>
</reference>